<evidence type="ECO:0000259" key="3">
    <source>
        <dbReference type="Pfam" id="PF03959"/>
    </source>
</evidence>
<dbReference type="GO" id="GO:0016787">
    <property type="term" value="F:hydrolase activity"/>
    <property type="evidence" value="ECO:0007669"/>
    <property type="project" value="UniProtKB-KW"/>
</dbReference>
<dbReference type="InterPro" id="IPR005645">
    <property type="entry name" value="FSH-like_dom"/>
</dbReference>
<feature type="compositionally biased region" description="Low complexity" evidence="2">
    <location>
        <begin position="16"/>
        <end position="43"/>
    </location>
</feature>
<name>A0AA40CX93_9PEZI</name>
<keyword evidence="5" id="KW-1185">Reference proteome</keyword>
<evidence type="ECO:0000313" key="4">
    <source>
        <dbReference type="EMBL" id="KAK0654935.1"/>
    </source>
</evidence>
<dbReference type="InterPro" id="IPR050593">
    <property type="entry name" value="LovG"/>
</dbReference>
<dbReference type="GO" id="GO:0019748">
    <property type="term" value="P:secondary metabolic process"/>
    <property type="evidence" value="ECO:0007669"/>
    <property type="project" value="TreeGrafter"/>
</dbReference>
<dbReference type="Gene3D" id="3.40.50.1820">
    <property type="entry name" value="alpha/beta hydrolase"/>
    <property type="match status" value="1"/>
</dbReference>
<gene>
    <name evidence="4" type="ORF">B0T16DRAFT_319124</name>
</gene>
<protein>
    <submittedName>
        <fullName evidence="4">Serine hydrolase-domain-containing protein</fullName>
    </submittedName>
</protein>
<dbReference type="InterPro" id="IPR029058">
    <property type="entry name" value="AB_hydrolase_fold"/>
</dbReference>
<dbReference type="GO" id="GO:0005634">
    <property type="term" value="C:nucleus"/>
    <property type="evidence" value="ECO:0007669"/>
    <property type="project" value="TreeGrafter"/>
</dbReference>
<dbReference type="Pfam" id="PF03959">
    <property type="entry name" value="FSH1"/>
    <property type="match status" value="1"/>
</dbReference>
<proteinExistence type="predicted"/>
<keyword evidence="1 4" id="KW-0378">Hydrolase</keyword>
<dbReference type="Proteomes" id="UP001174936">
    <property type="component" value="Unassembled WGS sequence"/>
</dbReference>
<dbReference type="SUPFAM" id="SSF53474">
    <property type="entry name" value="alpha/beta-Hydrolases"/>
    <property type="match status" value="1"/>
</dbReference>
<sequence length="321" mass="34405">MSDNPASQGAPPPPASSAASDSASAPASASTSAAPTPTSTPKPGQRQQNNNGRPARPPKPAPPPKKELKILMLHGYTQSGPLFRAKTRALEKLMAKALAPLNLVPVLIYPTAPNRLSARDIPGFGSANANQEGGESNGEGEEDEIDSWAWWRRDEASGEYRFFEEGMEALAEAMRGVQGGVDGVVGFSQGGSVAALLAGAMEAGREVPAEEGEEGGRKWEWVRRVREANAGRELKFAVVYSGFWAVPKELGWVYEPKVRTPTLHYIGSLDTVVEEGRSRGLVERCEEPAVVVHPGGHYVPVSKEWVMPLVGFVRKCVEGKV</sequence>
<dbReference type="PANTHER" id="PTHR48070">
    <property type="entry name" value="ESTERASE OVCA2"/>
    <property type="match status" value="1"/>
</dbReference>
<comment type="caution">
    <text evidence="4">The sequence shown here is derived from an EMBL/GenBank/DDBJ whole genome shotgun (WGS) entry which is preliminary data.</text>
</comment>
<organism evidence="4 5">
    <name type="scientific">Cercophora newfieldiana</name>
    <dbReference type="NCBI Taxonomy" id="92897"/>
    <lineage>
        <taxon>Eukaryota</taxon>
        <taxon>Fungi</taxon>
        <taxon>Dikarya</taxon>
        <taxon>Ascomycota</taxon>
        <taxon>Pezizomycotina</taxon>
        <taxon>Sordariomycetes</taxon>
        <taxon>Sordariomycetidae</taxon>
        <taxon>Sordariales</taxon>
        <taxon>Lasiosphaeriaceae</taxon>
        <taxon>Cercophora</taxon>
    </lineage>
</organism>
<dbReference type="GO" id="GO:0005737">
    <property type="term" value="C:cytoplasm"/>
    <property type="evidence" value="ECO:0007669"/>
    <property type="project" value="TreeGrafter"/>
</dbReference>
<accession>A0AA40CX93</accession>
<reference evidence="4" key="1">
    <citation type="submission" date="2023-06" db="EMBL/GenBank/DDBJ databases">
        <title>Genome-scale phylogeny and comparative genomics of the fungal order Sordariales.</title>
        <authorList>
            <consortium name="Lawrence Berkeley National Laboratory"/>
            <person name="Hensen N."/>
            <person name="Bonometti L."/>
            <person name="Westerberg I."/>
            <person name="Brannstrom I.O."/>
            <person name="Guillou S."/>
            <person name="Cros-Aarteil S."/>
            <person name="Calhoun S."/>
            <person name="Haridas S."/>
            <person name="Kuo A."/>
            <person name="Mondo S."/>
            <person name="Pangilinan J."/>
            <person name="Riley R."/>
            <person name="Labutti K."/>
            <person name="Andreopoulos B."/>
            <person name="Lipzen A."/>
            <person name="Chen C."/>
            <person name="Yanf M."/>
            <person name="Daum C."/>
            <person name="Ng V."/>
            <person name="Clum A."/>
            <person name="Steindorff A."/>
            <person name="Ohm R."/>
            <person name="Martin F."/>
            <person name="Silar P."/>
            <person name="Natvig D."/>
            <person name="Lalanne C."/>
            <person name="Gautier V."/>
            <person name="Ament-Velasquez S.L."/>
            <person name="Kruys A."/>
            <person name="Hutchinson M.I."/>
            <person name="Powell A.J."/>
            <person name="Barry K."/>
            <person name="Miller A.N."/>
            <person name="Grigoriev I.V."/>
            <person name="Debuchy R."/>
            <person name="Gladieux P."/>
            <person name="Thoren M.H."/>
            <person name="Johannesson H."/>
        </authorList>
    </citation>
    <scope>NUCLEOTIDE SEQUENCE</scope>
    <source>
        <strain evidence="4">SMH2532-1</strain>
    </source>
</reference>
<feature type="region of interest" description="Disordered" evidence="2">
    <location>
        <begin position="122"/>
        <end position="144"/>
    </location>
</feature>
<dbReference type="PANTHER" id="PTHR48070:SF6">
    <property type="entry name" value="ESTERASE OVCA2"/>
    <property type="match status" value="1"/>
</dbReference>
<evidence type="ECO:0000313" key="5">
    <source>
        <dbReference type="Proteomes" id="UP001174936"/>
    </source>
</evidence>
<evidence type="ECO:0000256" key="1">
    <source>
        <dbReference type="ARBA" id="ARBA00022801"/>
    </source>
</evidence>
<dbReference type="EMBL" id="JAULSV010000001">
    <property type="protein sequence ID" value="KAK0654935.1"/>
    <property type="molecule type" value="Genomic_DNA"/>
</dbReference>
<evidence type="ECO:0000256" key="2">
    <source>
        <dbReference type="SAM" id="MobiDB-lite"/>
    </source>
</evidence>
<dbReference type="AlphaFoldDB" id="A0AA40CX93"/>
<feature type="region of interest" description="Disordered" evidence="2">
    <location>
        <begin position="1"/>
        <end position="66"/>
    </location>
</feature>
<feature type="domain" description="Serine hydrolase" evidence="3">
    <location>
        <begin position="66"/>
        <end position="307"/>
    </location>
</feature>